<dbReference type="RefSeq" id="WP_011630482.1">
    <property type="nucleotide sequence ID" value="NC_008340.1"/>
</dbReference>
<evidence type="ECO:0000313" key="2">
    <source>
        <dbReference type="EMBL" id="ABI58089.1"/>
    </source>
</evidence>
<keyword evidence="1" id="KW-0812">Transmembrane</keyword>
<dbReference type="PANTHER" id="PTHR43235">
    <property type="entry name" value="GLUTAMINE AMIDOTRANSFERASE PB2B2.05-RELATED"/>
    <property type="match status" value="1"/>
</dbReference>
<protein>
    <submittedName>
        <fullName evidence="2">Peptidase C26</fullName>
    </submittedName>
</protein>
<sequence length="262" mass="28966">MPRPTRPLIGVTGPDRGGAAAWLMTAVAVWLAGGRPCRITPARPAPPRPLDGLILGGGADVDPGLYGEERVEPGELRRGRTVWWRFLLSWLLLPVLYLLRWLLSISPGPRGDRGRDGVEWRLLADALARDVPVLGICRGAQLLNVYMGGSLHQDLSSFYQESPQVHSIWPYKRVTVRRDAQLYRWLGPHTRVNSLHRQAIAELGEGLKAAAWERTGVVQAVEGDGGALLLGVQWHPEYLPQRREQRALFRALVRAAATQAGP</sequence>
<dbReference type="Proteomes" id="UP000001962">
    <property type="component" value="Chromosome"/>
</dbReference>
<dbReference type="Pfam" id="PF07722">
    <property type="entry name" value="Peptidase_C26"/>
    <property type="match status" value="1"/>
</dbReference>
<dbReference type="PRINTS" id="PR00097">
    <property type="entry name" value="ANTSNTHASEII"/>
</dbReference>
<dbReference type="SUPFAM" id="SSF52317">
    <property type="entry name" value="Class I glutamine amidotransferase-like"/>
    <property type="match status" value="1"/>
</dbReference>
<dbReference type="PROSITE" id="PS51273">
    <property type="entry name" value="GATASE_TYPE_1"/>
    <property type="match status" value="1"/>
</dbReference>
<gene>
    <name evidence="2" type="ordered locus">Mlg_2749</name>
</gene>
<accession>Q0A4Z8</accession>
<keyword evidence="1" id="KW-0472">Membrane</keyword>
<name>Q0A4Z8_ALKEH</name>
<dbReference type="PANTHER" id="PTHR43235:SF1">
    <property type="entry name" value="GLUTAMINE AMIDOTRANSFERASE PB2B2.05-RELATED"/>
    <property type="match status" value="1"/>
</dbReference>
<dbReference type="AlphaFoldDB" id="Q0A4Z8"/>
<dbReference type="InterPro" id="IPR044668">
    <property type="entry name" value="PuuD-like"/>
</dbReference>
<dbReference type="eggNOG" id="COG2071">
    <property type="taxonomic scope" value="Bacteria"/>
</dbReference>
<dbReference type="GO" id="GO:0005829">
    <property type="term" value="C:cytosol"/>
    <property type="evidence" value="ECO:0007669"/>
    <property type="project" value="TreeGrafter"/>
</dbReference>
<dbReference type="PRINTS" id="PR00096">
    <property type="entry name" value="GATASE"/>
</dbReference>
<dbReference type="CDD" id="cd01745">
    <property type="entry name" value="GATase1_2"/>
    <property type="match status" value="1"/>
</dbReference>
<evidence type="ECO:0000256" key="1">
    <source>
        <dbReference type="SAM" id="Phobius"/>
    </source>
</evidence>
<dbReference type="HOGENOM" id="CLU_030756_3_0_6"/>
<dbReference type="EMBL" id="CP000453">
    <property type="protein sequence ID" value="ABI58089.1"/>
    <property type="molecule type" value="Genomic_DNA"/>
</dbReference>
<keyword evidence="3" id="KW-1185">Reference proteome</keyword>
<proteinExistence type="predicted"/>
<organism evidence="2 3">
    <name type="scientific">Alkalilimnicola ehrlichii (strain ATCC BAA-1101 / DSM 17681 / MLHE-1)</name>
    <dbReference type="NCBI Taxonomy" id="187272"/>
    <lineage>
        <taxon>Bacteria</taxon>
        <taxon>Pseudomonadati</taxon>
        <taxon>Pseudomonadota</taxon>
        <taxon>Gammaproteobacteria</taxon>
        <taxon>Chromatiales</taxon>
        <taxon>Ectothiorhodospiraceae</taxon>
        <taxon>Alkalilimnicola</taxon>
    </lineage>
</organism>
<dbReference type="OrthoDB" id="9813383at2"/>
<dbReference type="InterPro" id="IPR011697">
    <property type="entry name" value="Peptidase_C26"/>
</dbReference>
<dbReference type="InterPro" id="IPR029062">
    <property type="entry name" value="Class_I_gatase-like"/>
</dbReference>
<dbReference type="Gene3D" id="3.40.50.880">
    <property type="match status" value="1"/>
</dbReference>
<reference evidence="3" key="1">
    <citation type="submission" date="2006-08" db="EMBL/GenBank/DDBJ databases">
        <title>Complete sequence of Alkalilimnicola ehrilichei MLHE-1.</title>
        <authorList>
            <person name="Copeland A."/>
            <person name="Lucas S."/>
            <person name="Lapidus A."/>
            <person name="Barry K."/>
            <person name="Detter J.C."/>
            <person name="Glavina del Rio T."/>
            <person name="Hammon N."/>
            <person name="Israni S."/>
            <person name="Dalin E."/>
            <person name="Tice H."/>
            <person name="Pitluck S."/>
            <person name="Sims D."/>
            <person name="Brettin T."/>
            <person name="Bruce D."/>
            <person name="Han C."/>
            <person name="Tapia R."/>
            <person name="Gilna P."/>
            <person name="Schmutz J."/>
            <person name="Larimer F."/>
            <person name="Land M."/>
            <person name="Hauser L."/>
            <person name="Kyrpides N."/>
            <person name="Mikhailova N."/>
            <person name="Oremland R.S."/>
            <person name="Hoeft S.E."/>
            <person name="Switzer-Blum J."/>
            <person name="Kulp T."/>
            <person name="King G."/>
            <person name="Tabita R."/>
            <person name="Witte B."/>
            <person name="Santini J.M."/>
            <person name="Basu P."/>
            <person name="Hollibaugh J.T."/>
            <person name="Xie G."/>
            <person name="Stolz J.F."/>
            <person name="Richardson P."/>
        </authorList>
    </citation>
    <scope>NUCLEOTIDE SEQUENCE [LARGE SCALE GENOMIC DNA]</scope>
    <source>
        <strain evidence="3">ATCC BAA-1101 / DSM 17681 / MLHE-1</strain>
    </source>
</reference>
<dbReference type="KEGG" id="aeh:Mlg_2749"/>
<evidence type="ECO:0000313" key="3">
    <source>
        <dbReference type="Proteomes" id="UP000001962"/>
    </source>
</evidence>
<dbReference type="GO" id="GO:0016811">
    <property type="term" value="F:hydrolase activity, acting on carbon-nitrogen (but not peptide) bonds, in linear amides"/>
    <property type="evidence" value="ECO:0007669"/>
    <property type="project" value="InterPro"/>
</dbReference>
<feature type="transmembrane region" description="Helical" evidence="1">
    <location>
        <begin position="82"/>
        <end position="103"/>
    </location>
</feature>
<keyword evidence="1" id="KW-1133">Transmembrane helix</keyword>